<reference evidence="2" key="1">
    <citation type="journal article" date="2021" name="Microb. Physiol.">
        <title>Proteogenomic Insights into the Physiology of Marine, Sulfate-Reducing, Filamentous Desulfonema limicola and Desulfonema magnum.</title>
        <authorList>
            <person name="Schnaars V."/>
            <person name="Wohlbrand L."/>
            <person name="Scheve S."/>
            <person name="Hinrichs C."/>
            <person name="Reinhardt R."/>
            <person name="Rabus R."/>
        </authorList>
    </citation>
    <scope>NUCLEOTIDE SEQUENCE</scope>
    <source>
        <strain evidence="2">4be13</strain>
    </source>
</reference>
<name>A0A975BX94_9BACT</name>
<feature type="region of interest" description="Disordered" evidence="1">
    <location>
        <begin position="1"/>
        <end position="23"/>
    </location>
</feature>
<keyword evidence="3" id="KW-1185">Reference proteome</keyword>
<gene>
    <name evidence="2" type="ORF">dnm_090810</name>
</gene>
<dbReference type="AlphaFoldDB" id="A0A975BX94"/>
<evidence type="ECO:0000256" key="1">
    <source>
        <dbReference type="SAM" id="MobiDB-lite"/>
    </source>
</evidence>
<dbReference type="Proteomes" id="UP000663722">
    <property type="component" value="Chromosome"/>
</dbReference>
<protein>
    <submittedName>
        <fullName evidence="2">Uncharacterized protein</fullName>
    </submittedName>
</protein>
<evidence type="ECO:0000313" key="2">
    <source>
        <dbReference type="EMBL" id="QTA92988.1"/>
    </source>
</evidence>
<dbReference type="KEGG" id="dmm:dnm_090810"/>
<dbReference type="EMBL" id="CP061800">
    <property type="protein sequence ID" value="QTA92988.1"/>
    <property type="molecule type" value="Genomic_DNA"/>
</dbReference>
<accession>A0A975BX94</accession>
<organism evidence="2 3">
    <name type="scientific">Desulfonema magnum</name>
    <dbReference type="NCBI Taxonomy" id="45655"/>
    <lineage>
        <taxon>Bacteria</taxon>
        <taxon>Pseudomonadati</taxon>
        <taxon>Thermodesulfobacteriota</taxon>
        <taxon>Desulfobacteria</taxon>
        <taxon>Desulfobacterales</taxon>
        <taxon>Desulfococcaceae</taxon>
        <taxon>Desulfonema</taxon>
    </lineage>
</organism>
<sequence>MSVPGRETVCPPSGPTSRTAPVTPHIVSPEFRYNQLKTSEVLCRKFMIRYLRRIEKYHPSITYFIRKVCLCSHTGVPHLKKAGGTV</sequence>
<proteinExistence type="predicted"/>
<evidence type="ECO:0000313" key="3">
    <source>
        <dbReference type="Proteomes" id="UP000663722"/>
    </source>
</evidence>